<organism evidence="1 2">
    <name type="scientific">Powellomyces hirtus</name>
    <dbReference type="NCBI Taxonomy" id="109895"/>
    <lineage>
        <taxon>Eukaryota</taxon>
        <taxon>Fungi</taxon>
        <taxon>Fungi incertae sedis</taxon>
        <taxon>Chytridiomycota</taxon>
        <taxon>Chytridiomycota incertae sedis</taxon>
        <taxon>Chytridiomycetes</taxon>
        <taxon>Spizellomycetales</taxon>
        <taxon>Powellomycetaceae</taxon>
        <taxon>Powellomyces</taxon>
    </lineage>
</organism>
<keyword evidence="2" id="KW-1185">Reference proteome</keyword>
<reference evidence="1 2" key="1">
    <citation type="journal article" date="2019" name="Sci. Rep.">
        <title>Comparative genomics of chytrid fungi reveal insights into the obligate biotrophic and pathogenic lifestyle of Synchytrium endobioticum.</title>
        <authorList>
            <person name="van de Vossenberg B.T.L.H."/>
            <person name="Warris S."/>
            <person name="Nguyen H.D.T."/>
            <person name="van Gent-Pelzer M.P.E."/>
            <person name="Joly D.L."/>
            <person name="van de Geest H.C."/>
            <person name="Bonants P.J.M."/>
            <person name="Smith D.S."/>
            <person name="Levesque C.A."/>
            <person name="van der Lee T.A.J."/>
        </authorList>
    </citation>
    <scope>NUCLEOTIDE SEQUENCE [LARGE SCALE GENOMIC DNA]</scope>
    <source>
        <strain evidence="1 2">CBS 809.83</strain>
    </source>
</reference>
<dbReference type="EMBL" id="QEAQ01000274">
    <property type="protein sequence ID" value="TPX52926.1"/>
    <property type="molecule type" value="Genomic_DNA"/>
</dbReference>
<accession>A0A507DN29</accession>
<evidence type="ECO:0000313" key="1">
    <source>
        <dbReference type="EMBL" id="TPX52926.1"/>
    </source>
</evidence>
<name>A0A507DN29_9FUNG</name>
<protein>
    <submittedName>
        <fullName evidence="1">Uncharacterized protein</fullName>
    </submittedName>
</protein>
<gene>
    <name evidence="1" type="ORF">PhCBS80983_g06406</name>
</gene>
<comment type="caution">
    <text evidence="1">The sequence shown here is derived from an EMBL/GenBank/DDBJ whole genome shotgun (WGS) entry which is preliminary data.</text>
</comment>
<sequence length="18" mass="1815">MSGKAPQLCGVRCVPDGP</sequence>
<dbReference type="Proteomes" id="UP000318582">
    <property type="component" value="Unassembled WGS sequence"/>
</dbReference>
<evidence type="ECO:0000313" key="2">
    <source>
        <dbReference type="Proteomes" id="UP000318582"/>
    </source>
</evidence>
<proteinExistence type="predicted"/>
<dbReference type="AlphaFoldDB" id="A0A507DN29"/>